<comment type="caution">
    <text evidence="2">The sequence shown here is derived from an EMBL/GenBank/DDBJ whole genome shotgun (WGS) entry which is preliminary data.</text>
</comment>
<accession>A0A9Q3BPE4</accession>
<keyword evidence="1" id="KW-0472">Membrane</keyword>
<proteinExistence type="predicted"/>
<feature type="transmembrane region" description="Helical" evidence="1">
    <location>
        <begin position="160"/>
        <end position="179"/>
    </location>
</feature>
<feature type="transmembrane region" description="Helical" evidence="1">
    <location>
        <begin position="199"/>
        <end position="219"/>
    </location>
</feature>
<dbReference type="Proteomes" id="UP000765509">
    <property type="component" value="Unassembled WGS sequence"/>
</dbReference>
<gene>
    <name evidence="2" type="ORF">O181_008165</name>
</gene>
<evidence type="ECO:0000313" key="2">
    <source>
        <dbReference type="EMBL" id="MBW0468450.1"/>
    </source>
</evidence>
<protein>
    <submittedName>
        <fullName evidence="2">Uncharacterized protein</fullName>
    </submittedName>
</protein>
<dbReference type="AlphaFoldDB" id="A0A9Q3BPE4"/>
<name>A0A9Q3BPE4_9BASI</name>
<sequence length="240" mass="27585">MQSLRLRDCCWQLNFACLLPLLIMSGWVTRVCVGLYQGMTQVEAGYHQLVENLQQASTTFDPKTYTPITLFQIMLSSDSLSNVKKILTASVNDLNWLFLIGHIALIICYLPILIVSLRDLEQKAKVFTINLVVPGNVTHEEWTTVCMLVKKTKATLTFRSWAIFLEQIFWLPCLLWYRLGLRRGETFLEDRNFFWIGRLVTLTLPMASLNFNLSILAIFTKDNFLKTKATTGNRSEICSM</sequence>
<feature type="transmembrane region" description="Helical" evidence="1">
    <location>
        <begin position="12"/>
        <end position="36"/>
    </location>
</feature>
<reference evidence="2" key="1">
    <citation type="submission" date="2021-03" db="EMBL/GenBank/DDBJ databases">
        <title>Draft genome sequence of rust myrtle Austropuccinia psidii MF-1, a brazilian biotype.</title>
        <authorList>
            <person name="Quecine M.C."/>
            <person name="Pachon D.M.R."/>
            <person name="Bonatelli M.L."/>
            <person name="Correr F.H."/>
            <person name="Franceschini L.M."/>
            <person name="Leite T.F."/>
            <person name="Margarido G.R.A."/>
            <person name="Almeida C.A."/>
            <person name="Ferrarezi J.A."/>
            <person name="Labate C.A."/>
        </authorList>
    </citation>
    <scope>NUCLEOTIDE SEQUENCE</scope>
    <source>
        <strain evidence="2">MF-1</strain>
    </source>
</reference>
<keyword evidence="3" id="KW-1185">Reference proteome</keyword>
<evidence type="ECO:0000256" key="1">
    <source>
        <dbReference type="SAM" id="Phobius"/>
    </source>
</evidence>
<evidence type="ECO:0000313" key="3">
    <source>
        <dbReference type="Proteomes" id="UP000765509"/>
    </source>
</evidence>
<organism evidence="2 3">
    <name type="scientific">Austropuccinia psidii MF-1</name>
    <dbReference type="NCBI Taxonomy" id="1389203"/>
    <lineage>
        <taxon>Eukaryota</taxon>
        <taxon>Fungi</taxon>
        <taxon>Dikarya</taxon>
        <taxon>Basidiomycota</taxon>
        <taxon>Pucciniomycotina</taxon>
        <taxon>Pucciniomycetes</taxon>
        <taxon>Pucciniales</taxon>
        <taxon>Sphaerophragmiaceae</taxon>
        <taxon>Austropuccinia</taxon>
    </lineage>
</organism>
<keyword evidence="1" id="KW-1133">Transmembrane helix</keyword>
<keyword evidence="1" id="KW-0812">Transmembrane</keyword>
<dbReference type="EMBL" id="AVOT02001866">
    <property type="protein sequence ID" value="MBW0468450.1"/>
    <property type="molecule type" value="Genomic_DNA"/>
</dbReference>
<feature type="transmembrane region" description="Helical" evidence="1">
    <location>
        <begin position="96"/>
        <end position="117"/>
    </location>
</feature>